<sequence>MARLVATLGGAGLLRPAPGTWGSAVVLPLALLGPLPCLALSLLLTLAGFWAASRVLTEDEDPGWFVVDEGAGMLLALAALPVPTLAGVALAFVLFRLLDIAKPWPVSWADAQPGATGVMLDDLLAGAIAAAALVLLQATVPGVIG</sequence>
<dbReference type="GO" id="GO:0008962">
    <property type="term" value="F:phosphatidylglycerophosphatase activity"/>
    <property type="evidence" value="ECO:0007669"/>
    <property type="project" value="UniProtKB-EC"/>
</dbReference>
<evidence type="ECO:0000259" key="3">
    <source>
        <dbReference type="Pfam" id="PF04608"/>
    </source>
</evidence>
<dbReference type="Proteomes" id="UP000245765">
    <property type="component" value="Unassembled WGS sequence"/>
</dbReference>
<dbReference type="PANTHER" id="PTHR36305:SF1">
    <property type="entry name" value="PHOSPHATIDYLGLYCEROPHOSPHATASE A"/>
    <property type="match status" value="1"/>
</dbReference>
<proteinExistence type="predicted"/>
<keyword evidence="1" id="KW-0378">Hydrolase</keyword>
<keyword evidence="1" id="KW-1003">Cell membrane</keyword>
<dbReference type="GO" id="GO:0005886">
    <property type="term" value="C:plasma membrane"/>
    <property type="evidence" value="ECO:0007669"/>
    <property type="project" value="UniProtKB-SubCell"/>
</dbReference>
<keyword evidence="5" id="KW-1185">Reference proteome</keyword>
<dbReference type="UniPathway" id="UPA00084">
    <property type="reaction ID" value="UER00504"/>
</dbReference>
<dbReference type="PIRSF" id="PIRSF006162">
    <property type="entry name" value="PgpA"/>
    <property type="match status" value="1"/>
</dbReference>
<keyword evidence="1" id="KW-0997">Cell inner membrane</keyword>
<feature type="transmembrane region" description="Helical" evidence="2">
    <location>
        <begin position="32"/>
        <end position="52"/>
    </location>
</feature>
<comment type="caution">
    <text evidence="4">The sequence shown here is derived from an EMBL/GenBank/DDBJ whole genome shotgun (WGS) entry which is preliminary data.</text>
</comment>
<keyword evidence="1" id="KW-0595">Phospholipid degradation</keyword>
<keyword evidence="1" id="KW-0442">Lipid degradation</keyword>
<dbReference type="GO" id="GO:0046872">
    <property type="term" value="F:metal ion binding"/>
    <property type="evidence" value="ECO:0007669"/>
    <property type="project" value="UniProtKB-KW"/>
</dbReference>
<evidence type="ECO:0000256" key="1">
    <source>
        <dbReference type="PIRNR" id="PIRNR006162"/>
    </source>
</evidence>
<organism evidence="4 5">
    <name type="scientific">Falsiroseomonas bella</name>
    <dbReference type="NCBI Taxonomy" id="2184016"/>
    <lineage>
        <taxon>Bacteria</taxon>
        <taxon>Pseudomonadati</taxon>
        <taxon>Pseudomonadota</taxon>
        <taxon>Alphaproteobacteria</taxon>
        <taxon>Acetobacterales</taxon>
        <taxon>Roseomonadaceae</taxon>
        <taxon>Falsiroseomonas</taxon>
    </lineage>
</organism>
<accession>A0A317FD71</accession>
<comment type="catalytic activity">
    <reaction evidence="1">
        <text>a 1,2-diacyl-sn-glycero-3-phospho-(1'-sn-glycero-3'-phosphate) + H2O = a 1,2-diacyl-sn-glycero-3-phospho-(1'-sn-glycerol) + phosphate</text>
        <dbReference type="Rhea" id="RHEA:33751"/>
        <dbReference type="ChEBI" id="CHEBI:15377"/>
        <dbReference type="ChEBI" id="CHEBI:43474"/>
        <dbReference type="ChEBI" id="CHEBI:60110"/>
        <dbReference type="ChEBI" id="CHEBI:64716"/>
        <dbReference type="EC" id="3.1.3.27"/>
    </reaction>
</comment>
<protein>
    <recommendedName>
        <fullName evidence="1">Phosphatidylglycerophosphatase A</fullName>
        <ecNumber evidence="1">3.1.3.27</ecNumber>
    </recommendedName>
    <alternativeName>
        <fullName evidence="1">Phosphatidylglycerolphosphate phosphatase A</fullName>
    </alternativeName>
</protein>
<dbReference type="PANTHER" id="PTHR36305">
    <property type="entry name" value="PHOSPHATIDYLGLYCEROPHOSPHATASE A"/>
    <property type="match status" value="1"/>
</dbReference>
<feature type="transmembrane region" description="Helical" evidence="2">
    <location>
        <begin position="73"/>
        <end position="98"/>
    </location>
</feature>
<dbReference type="InterPro" id="IPR026037">
    <property type="entry name" value="PgpA"/>
</dbReference>
<feature type="domain" description="YutG/PgpA" evidence="3">
    <location>
        <begin position="5"/>
        <end position="136"/>
    </location>
</feature>
<evidence type="ECO:0000256" key="2">
    <source>
        <dbReference type="SAM" id="Phobius"/>
    </source>
</evidence>
<gene>
    <name evidence="4" type="ORF">DFH01_14630</name>
</gene>
<comment type="cofactor">
    <cofactor evidence="1">
        <name>Mg(2+)</name>
        <dbReference type="ChEBI" id="CHEBI:18420"/>
    </cofactor>
</comment>
<dbReference type="CDD" id="cd06971">
    <property type="entry name" value="PgpA"/>
    <property type="match status" value="1"/>
</dbReference>
<keyword evidence="1" id="KW-0479">Metal-binding</keyword>
<keyword evidence="1" id="KW-0443">Lipid metabolism</keyword>
<evidence type="ECO:0000313" key="5">
    <source>
        <dbReference type="Proteomes" id="UP000245765"/>
    </source>
</evidence>
<reference evidence="5" key="1">
    <citation type="submission" date="2018-05" db="EMBL/GenBank/DDBJ databases">
        <authorList>
            <person name="Du Z."/>
            <person name="Wang X."/>
        </authorList>
    </citation>
    <scope>NUCLEOTIDE SEQUENCE [LARGE SCALE GENOMIC DNA]</scope>
    <source>
        <strain evidence="5">CQN31</strain>
    </source>
</reference>
<comment type="subcellular location">
    <subcellularLocation>
        <location evidence="1">Cell inner membrane</location>
        <topology evidence="1">Multi-pass membrane protein</topology>
    </subcellularLocation>
</comment>
<keyword evidence="1 2" id="KW-0812">Transmembrane</keyword>
<keyword evidence="1" id="KW-0460">Magnesium</keyword>
<dbReference type="InterPro" id="IPR007686">
    <property type="entry name" value="YutG/PgpA"/>
</dbReference>
<keyword evidence="1 2" id="KW-0472">Membrane</keyword>
<keyword evidence="1" id="KW-1208">Phospholipid metabolism</keyword>
<dbReference type="SUPFAM" id="SSF101307">
    <property type="entry name" value="YutG-like"/>
    <property type="match status" value="1"/>
</dbReference>
<name>A0A317FD71_9PROT</name>
<dbReference type="GO" id="GO:0009395">
    <property type="term" value="P:phospholipid catabolic process"/>
    <property type="evidence" value="ECO:0007669"/>
    <property type="project" value="UniProtKB-KW"/>
</dbReference>
<dbReference type="GO" id="GO:0006655">
    <property type="term" value="P:phosphatidylglycerol biosynthetic process"/>
    <property type="evidence" value="ECO:0007669"/>
    <property type="project" value="UniProtKB-UniPathway"/>
</dbReference>
<comment type="function">
    <text evidence="1">Lipid phosphatase which dephosphorylates phosphatidylglycerophosphate (PGP) to phosphatidylglycerol (PG).</text>
</comment>
<keyword evidence="2" id="KW-1133">Transmembrane helix</keyword>
<evidence type="ECO:0000313" key="4">
    <source>
        <dbReference type="EMBL" id="PWS36845.1"/>
    </source>
</evidence>
<dbReference type="InterPro" id="IPR036681">
    <property type="entry name" value="PgpA-like_sf"/>
</dbReference>
<comment type="pathway">
    <text evidence="1">Phospholipid metabolism; phosphatidylglycerol biosynthesis; phosphatidylglycerol from CDP-diacylglycerol: step 2/2.</text>
</comment>
<dbReference type="AlphaFoldDB" id="A0A317FD71"/>
<dbReference type="Pfam" id="PF04608">
    <property type="entry name" value="PgpA"/>
    <property type="match status" value="1"/>
</dbReference>
<dbReference type="EC" id="3.1.3.27" evidence="1"/>
<feature type="transmembrane region" description="Helical" evidence="2">
    <location>
        <begin position="123"/>
        <end position="144"/>
    </location>
</feature>
<dbReference type="EMBL" id="QGNA01000003">
    <property type="protein sequence ID" value="PWS36845.1"/>
    <property type="molecule type" value="Genomic_DNA"/>
</dbReference>